<dbReference type="Gene3D" id="1.10.8.60">
    <property type="match status" value="1"/>
</dbReference>
<feature type="region of interest" description="Disordered" evidence="4">
    <location>
        <begin position="477"/>
        <end position="509"/>
    </location>
</feature>
<evidence type="ECO:0000259" key="6">
    <source>
        <dbReference type="SMART" id="SM01086"/>
    </source>
</evidence>
<dbReference type="InterPro" id="IPR027417">
    <property type="entry name" value="P-loop_NTPase"/>
</dbReference>
<dbReference type="InterPro" id="IPR019489">
    <property type="entry name" value="Clp_ATPase_C"/>
</dbReference>
<evidence type="ECO:0000313" key="8">
    <source>
        <dbReference type="Proteomes" id="UP000696931"/>
    </source>
</evidence>
<keyword evidence="3" id="KW-0143">Chaperone</keyword>
<sequence length="509" mass="54741">MVALDRLPTPSEMIAHLDRHVAGQERAKRLLTTAVYHHYLGLALRDRPEAHGRDLGRQHVLLLGPTGCGKTHLVRTLAAHLGVPVATIAATSLVESGYVGDHVDSALAALYQAAGHDMARAERGIVFLDEFDKLRRVVGHGRDVSGEGVQNALLALLDGAPARFRVREQPLVMDTSRVLFVCTGAFADLPEMIRRRVGRRGALGFGSGGDLAPPRLTDGEALAQVIPQDLVDFGLVPEIVGRFAAIAPLHPLSVDDLTHILGEVEHSPLSRAERQFALHGVALDVPGESREALARRAMAAGPGARGLASLLRGALEDVSWRLPELASGGVTAVRVPPAAADGAASPELVRGEPSVLAPEASAEALSIGALQPPTPSALRASKLLLEISRYDDGALLRRVQELYAELGHERLTAAAVDAWCGITQREAPTRLLWLLEQIKDARLDLAQFVEAWNAAGTPHFGAVIHYACFLREQRRHEREQRSTRRGRAPRRHAGEAEAPQAPQAPTLDL</sequence>
<protein>
    <submittedName>
        <fullName evidence="7">AAA family ATPase</fullName>
    </submittedName>
</protein>
<comment type="caution">
    <text evidence="7">The sequence shown here is derived from an EMBL/GenBank/DDBJ whole genome shotgun (WGS) entry which is preliminary data.</text>
</comment>
<dbReference type="Proteomes" id="UP000696931">
    <property type="component" value="Unassembled WGS sequence"/>
</dbReference>
<dbReference type="GO" id="GO:0051603">
    <property type="term" value="P:proteolysis involved in protein catabolic process"/>
    <property type="evidence" value="ECO:0007669"/>
    <property type="project" value="TreeGrafter"/>
</dbReference>
<dbReference type="SMART" id="SM01086">
    <property type="entry name" value="ClpB_D2-small"/>
    <property type="match status" value="1"/>
</dbReference>
<evidence type="ECO:0000259" key="5">
    <source>
        <dbReference type="SMART" id="SM00382"/>
    </source>
</evidence>
<proteinExistence type="predicted"/>
<dbReference type="Pfam" id="PF07724">
    <property type="entry name" value="AAA_2"/>
    <property type="match status" value="1"/>
</dbReference>
<dbReference type="SMART" id="SM00382">
    <property type="entry name" value="AAA"/>
    <property type="match status" value="1"/>
</dbReference>
<evidence type="ECO:0000256" key="1">
    <source>
        <dbReference type="ARBA" id="ARBA00022741"/>
    </source>
</evidence>
<dbReference type="AlphaFoldDB" id="A0A933SEP5"/>
<dbReference type="Gene3D" id="3.40.50.300">
    <property type="entry name" value="P-loop containing nucleotide triphosphate hydrolases"/>
    <property type="match status" value="1"/>
</dbReference>
<dbReference type="PANTHER" id="PTHR48102:SF7">
    <property type="entry name" value="ATP-DEPENDENT CLP PROTEASE ATP-BINDING SUBUNIT CLPX-LIKE, MITOCHONDRIAL"/>
    <property type="match status" value="1"/>
</dbReference>
<dbReference type="EMBL" id="JACRIW010000090">
    <property type="protein sequence ID" value="MBI5170355.1"/>
    <property type="molecule type" value="Genomic_DNA"/>
</dbReference>
<dbReference type="GO" id="GO:0016887">
    <property type="term" value="F:ATP hydrolysis activity"/>
    <property type="evidence" value="ECO:0007669"/>
    <property type="project" value="InterPro"/>
</dbReference>
<evidence type="ECO:0000256" key="2">
    <source>
        <dbReference type="ARBA" id="ARBA00022840"/>
    </source>
</evidence>
<dbReference type="PANTHER" id="PTHR48102">
    <property type="entry name" value="ATP-DEPENDENT CLP PROTEASE ATP-BINDING SUBUNIT CLPX-LIKE, MITOCHONDRIAL-RELATED"/>
    <property type="match status" value="1"/>
</dbReference>
<evidence type="ECO:0000256" key="4">
    <source>
        <dbReference type="SAM" id="MobiDB-lite"/>
    </source>
</evidence>
<dbReference type="SUPFAM" id="SSF52540">
    <property type="entry name" value="P-loop containing nucleoside triphosphate hydrolases"/>
    <property type="match status" value="1"/>
</dbReference>
<feature type="compositionally biased region" description="Low complexity" evidence="4">
    <location>
        <begin position="496"/>
        <end position="509"/>
    </location>
</feature>
<organism evidence="7 8">
    <name type="scientific">Eiseniibacteriota bacterium</name>
    <dbReference type="NCBI Taxonomy" id="2212470"/>
    <lineage>
        <taxon>Bacteria</taxon>
        <taxon>Candidatus Eiseniibacteriota</taxon>
    </lineage>
</organism>
<evidence type="ECO:0000313" key="7">
    <source>
        <dbReference type="EMBL" id="MBI5170355.1"/>
    </source>
</evidence>
<feature type="domain" description="AAA+ ATPase" evidence="5">
    <location>
        <begin position="56"/>
        <end position="209"/>
    </location>
</feature>
<keyword evidence="2" id="KW-0067">ATP-binding</keyword>
<evidence type="ECO:0000256" key="3">
    <source>
        <dbReference type="ARBA" id="ARBA00023186"/>
    </source>
</evidence>
<dbReference type="InterPro" id="IPR003593">
    <property type="entry name" value="AAA+_ATPase"/>
</dbReference>
<accession>A0A933SEP5</accession>
<keyword evidence="1" id="KW-0547">Nucleotide-binding</keyword>
<dbReference type="InterPro" id="IPR050052">
    <property type="entry name" value="ATP-dep_Clp_protease_ClpX"/>
</dbReference>
<reference evidence="7" key="1">
    <citation type="submission" date="2020-07" db="EMBL/GenBank/DDBJ databases">
        <title>Huge and variable diversity of episymbiotic CPR bacteria and DPANN archaea in groundwater ecosystems.</title>
        <authorList>
            <person name="He C.Y."/>
            <person name="Keren R."/>
            <person name="Whittaker M."/>
            <person name="Farag I.F."/>
            <person name="Doudna J."/>
            <person name="Cate J.H.D."/>
            <person name="Banfield J.F."/>
        </authorList>
    </citation>
    <scope>NUCLEOTIDE SEQUENCE</scope>
    <source>
        <strain evidence="7">NC_groundwater_1813_Pr3_B-0.1um_71_17</strain>
    </source>
</reference>
<dbReference type="GO" id="GO:0005524">
    <property type="term" value="F:ATP binding"/>
    <property type="evidence" value="ECO:0007669"/>
    <property type="project" value="UniProtKB-KW"/>
</dbReference>
<gene>
    <name evidence="7" type="ORF">HZA61_12775</name>
</gene>
<feature type="domain" description="Clp ATPase C-terminal" evidence="6">
    <location>
        <begin position="252"/>
        <end position="339"/>
    </location>
</feature>
<dbReference type="InterPro" id="IPR003959">
    <property type="entry name" value="ATPase_AAA_core"/>
</dbReference>
<name>A0A933SEP5_UNCEI</name>